<evidence type="ECO:0000313" key="2">
    <source>
        <dbReference type="Proteomes" id="UP000288507"/>
    </source>
</evidence>
<dbReference type="Proteomes" id="UP000288507">
    <property type="component" value="Unassembled WGS sequence"/>
</dbReference>
<dbReference type="SUPFAM" id="SSF52540">
    <property type="entry name" value="P-loop containing nucleoside triphosphate hydrolases"/>
    <property type="match status" value="1"/>
</dbReference>
<accession>A0A431EAB7</accession>
<organism evidence="1 2">
    <name type="scientific">Campylobacter jejuni</name>
    <dbReference type="NCBI Taxonomy" id="197"/>
    <lineage>
        <taxon>Bacteria</taxon>
        <taxon>Pseudomonadati</taxon>
        <taxon>Campylobacterota</taxon>
        <taxon>Epsilonproteobacteria</taxon>
        <taxon>Campylobacterales</taxon>
        <taxon>Campylobacteraceae</taxon>
        <taxon>Campylobacter</taxon>
    </lineage>
</organism>
<sequence length="661" mass="75379">MSDELNEMNENLEDTTKESHDDILKSIGSYSSVDYILMLTNNVIFQSMTGDIDKLAETDKITPQCKLIYEEIKKLKKSSANSIDKHYSLLVHISGEDAKVRASRLITYFSGLKSFNEISQIAGILQKWCNRLLFEHYVTKFSKHNNLTRLQEEISDLEFKPIKVIPKTNFIEITPEELEDMVGETEVLPSCMESINKTNDFGGYIKGTIVAVAGAPGCLVGSTVVRIGTENVKIEDVYKNPERWKYNGRFVLWSANPITCRIHQINSMEIELTKHVTRTIKIILDKEHTNPVETTPEHEHLCCLNPSQPTKTVWLSSEQIMSKVGSGEDVWIMGYQAKTKRCRLGWTEYANFVSPSFRVASAEIVEYDEPIPVYDMLNVGEFQNYGISIGNGYVMMTHNSGKSNFLMYEAYNLCVNHNKRGFWLALGDLMEVDFIARFGSIYYQTPKREIIENLPIYYNDEFRNTLGSNLDFAIIEPGRLSVEEFKEAMLEELSRVKDGFYDFIVVDYDANFSNLETDDMYQAHAVIYQELVSLAKTGKKCLVFVASQVKNEYQYNTDIIPANGLAESSKKQNIIDMLITITRKDIQKREEEPSMEFLSDMVNGGSDILSKYPNANSIGYINKAKERRGNTLAIPYVSSGFSYKEIGVSDYLLLKKMIKNK</sequence>
<proteinExistence type="predicted"/>
<dbReference type="EMBL" id="PRBV01000025">
    <property type="protein sequence ID" value="RTJ77981.1"/>
    <property type="molecule type" value="Genomic_DNA"/>
</dbReference>
<dbReference type="RefSeq" id="WP_126232556.1">
    <property type="nucleotide sequence ID" value="NZ_PRBV01000025.1"/>
</dbReference>
<reference evidence="1 2" key="1">
    <citation type="journal article" date="2019" name="Appl. Environ. Microbiol.">
        <title>Population genetics and characterization of Campylobacter jejuni isolates in western jackdaws and game birds in Finland.</title>
        <authorList>
            <person name="Kovanen S."/>
            <person name="Rossi M."/>
            <person name="Pohja-Mykra M."/>
            <person name="Nieminen T."/>
            <person name="Raunio-Saarnisto M."/>
            <person name="Sauvala M."/>
            <person name="Fredriksson-Ahomaa M."/>
            <person name="Hanninen M.L."/>
            <person name="Kivisto R."/>
        </authorList>
    </citation>
    <scope>NUCLEOTIDE SEQUENCE [LARGE SCALE GENOMIC DNA]</scope>
    <source>
        <strain evidence="1 2">CB313</strain>
    </source>
</reference>
<comment type="caution">
    <text evidence="1">The sequence shown here is derived from an EMBL/GenBank/DDBJ whole genome shotgun (WGS) entry which is preliminary data.</text>
</comment>
<protein>
    <submittedName>
        <fullName evidence="1">Uncharacterized protein</fullName>
    </submittedName>
</protein>
<name>A0A431EAB7_CAMJU</name>
<dbReference type="InterPro" id="IPR027417">
    <property type="entry name" value="P-loop_NTPase"/>
</dbReference>
<evidence type="ECO:0000313" key="1">
    <source>
        <dbReference type="EMBL" id="RTJ77981.1"/>
    </source>
</evidence>
<dbReference type="AlphaFoldDB" id="A0A431EAB7"/>
<dbReference type="Gene3D" id="3.40.50.300">
    <property type="entry name" value="P-loop containing nucleotide triphosphate hydrolases"/>
    <property type="match status" value="1"/>
</dbReference>
<gene>
    <name evidence="1" type="ORF">C3H57_09765</name>
</gene>